<feature type="domain" description="HTH deoR-type" evidence="3">
    <location>
        <begin position="3"/>
        <end position="58"/>
    </location>
</feature>
<reference evidence="5" key="1">
    <citation type="journal article" date="2019" name="Int. J. Syst. Evol. Microbiol.">
        <title>The Global Catalogue of Microorganisms (GCM) 10K type strain sequencing project: providing services to taxonomists for standard genome sequencing and annotation.</title>
        <authorList>
            <consortium name="The Broad Institute Genomics Platform"/>
            <consortium name="The Broad Institute Genome Sequencing Center for Infectious Disease"/>
            <person name="Wu L."/>
            <person name="Ma J."/>
        </authorList>
    </citation>
    <scope>NUCLEOTIDE SEQUENCE [LARGE SCALE GENOMIC DNA]</scope>
    <source>
        <strain evidence="5">JCM 14370</strain>
    </source>
</reference>
<dbReference type="InterPro" id="IPR001034">
    <property type="entry name" value="DeoR_HTH"/>
</dbReference>
<dbReference type="RefSeq" id="WP_189003896.1">
    <property type="nucleotide sequence ID" value="NZ_BMOD01000012.1"/>
</dbReference>
<accession>A0ABQ2D218</accession>
<dbReference type="SMART" id="SM01134">
    <property type="entry name" value="DeoRC"/>
    <property type="match status" value="1"/>
</dbReference>
<name>A0ABQ2D218_9DEIO</name>
<dbReference type="Pfam" id="PF00455">
    <property type="entry name" value="DeoRC"/>
    <property type="match status" value="1"/>
</dbReference>
<dbReference type="SUPFAM" id="SSF46785">
    <property type="entry name" value="Winged helix' DNA-binding domain"/>
    <property type="match status" value="1"/>
</dbReference>
<sequence length="254" mass="27705">MNASERKKKILEALLTSKFVPIRDLAQAMGVHDITIRRDLQELEKQRVLEVVRGGARLVEQAQMDVAYEMRAQTELDAKRRIAAEALKLIQDGDTIALDASTTTLEIARVLSARENLHVLASSLDAANVLASSKIPFTVVGGTFNPVVRGFSGPISELVLGRLHPDRVFFSARGLSLKGGLTDASLVEAEVKNRLIQSAKTVIALIDHTKFGVLAFSSIVPLTDVDILITDQEPDSAMKKMLQDAQVKVIVARD</sequence>
<evidence type="ECO:0000256" key="1">
    <source>
        <dbReference type="ARBA" id="ARBA00023015"/>
    </source>
</evidence>
<dbReference type="InterPro" id="IPR037171">
    <property type="entry name" value="NagB/RpiA_transferase-like"/>
</dbReference>
<evidence type="ECO:0000313" key="5">
    <source>
        <dbReference type="Proteomes" id="UP000632222"/>
    </source>
</evidence>
<proteinExistence type="predicted"/>
<dbReference type="Gene3D" id="1.10.10.10">
    <property type="entry name" value="Winged helix-like DNA-binding domain superfamily/Winged helix DNA-binding domain"/>
    <property type="match status" value="1"/>
</dbReference>
<dbReference type="Proteomes" id="UP000632222">
    <property type="component" value="Unassembled WGS sequence"/>
</dbReference>
<dbReference type="Gene3D" id="3.40.50.1360">
    <property type="match status" value="1"/>
</dbReference>
<evidence type="ECO:0000256" key="2">
    <source>
        <dbReference type="ARBA" id="ARBA00023163"/>
    </source>
</evidence>
<dbReference type="PRINTS" id="PR00037">
    <property type="entry name" value="HTHLACR"/>
</dbReference>
<dbReference type="Pfam" id="PF08220">
    <property type="entry name" value="HTH_DeoR"/>
    <property type="match status" value="1"/>
</dbReference>
<keyword evidence="5" id="KW-1185">Reference proteome</keyword>
<dbReference type="InterPro" id="IPR036390">
    <property type="entry name" value="WH_DNA-bd_sf"/>
</dbReference>
<dbReference type="PROSITE" id="PS51000">
    <property type="entry name" value="HTH_DEOR_2"/>
    <property type="match status" value="1"/>
</dbReference>
<dbReference type="EMBL" id="BMOD01000012">
    <property type="protein sequence ID" value="GGJ42554.1"/>
    <property type="molecule type" value="Genomic_DNA"/>
</dbReference>
<evidence type="ECO:0000313" key="4">
    <source>
        <dbReference type="EMBL" id="GGJ42554.1"/>
    </source>
</evidence>
<dbReference type="InterPro" id="IPR036388">
    <property type="entry name" value="WH-like_DNA-bd_sf"/>
</dbReference>
<dbReference type="PANTHER" id="PTHR30363:SF44">
    <property type="entry name" value="AGA OPERON TRANSCRIPTIONAL REPRESSOR-RELATED"/>
    <property type="match status" value="1"/>
</dbReference>
<dbReference type="InterPro" id="IPR014036">
    <property type="entry name" value="DeoR-like_C"/>
</dbReference>
<evidence type="ECO:0000259" key="3">
    <source>
        <dbReference type="PROSITE" id="PS51000"/>
    </source>
</evidence>
<organism evidence="4 5">
    <name type="scientific">Deinococcus roseus</name>
    <dbReference type="NCBI Taxonomy" id="392414"/>
    <lineage>
        <taxon>Bacteria</taxon>
        <taxon>Thermotogati</taxon>
        <taxon>Deinococcota</taxon>
        <taxon>Deinococci</taxon>
        <taxon>Deinococcales</taxon>
        <taxon>Deinococcaceae</taxon>
        <taxon>Deinococcus</taxon>
    </lineage>
</organism>
<protein>
    <submittedName>
        <fullName evidence="4">DeoR family transcriptional regulator</fullName>
    </submittedName>
</protein>
<comment type="caution">
    <text evidence="4">The sequence shown here is derived from an EMBL/GenBank/DDBJ whole genome shotgun (WGS) entry which is preliminary data.</text>
</comment>
<dbReference type="SUPFAM" id="SSF100950">
    <property type="entry name" value="NagB/RpiA/CoA transferase-like"/>
    <property type="match status" value="1"/>
</dbReference>
<dbReference type="PANTHER" id="PTHR30363">
    <property type="entry name" value="HTH-TYPE TRANSCRIPTIONAL REGULATOR SRLR-RELATED"/>
    <property type="match status" value="1"/>
</dbReference>
<gene>
    <name evidence="4" type="ORF">GCM10008938_30880</name>
</gene>
<dbReference type="InterPro" id="IPR050313">
    <property type="entry name" value="Carb_Metab_HTH_regulators"/>
</dbReference>
<keyword evidence="2" id="KW-0804">Transcription</keyword>
<dbReference type="SMART" id="SM00420">
    <property type="entry name" value="HTH_DEOR"/>
    <property type="match status" value="1"/>
</dbReference>
<keyword evidence="1" id="KW-0805">Transcription regulation</keyword>